<proteinExistence type="predicted"/>
<dbReference type="InterPro" id="IPR046657">
    <property type="entry name" value="DUF6766"/>
</dbReference>
<comment type="caution">
    <text evidence="2">The sequence shown here is derived from an EMBL/GenBank/DDBJ whole genome shotgun (WGS) entry which is preliminary data.</text>
</comment>
<evidence type="ECO:0000313" key="3">
    <source>
        <dbReference type="Proteomes" id="UP000623461"/>
    </source>
</evidence>
<evidence type="ECO:0000313" key="2">
    <source>
        <dbReference type="EMBL" id="GGM99597.1"/>
    </source>
</evidence>
<evidence type="ECO:0000256" key="1">
    <source>
        <dbReference type="SAM" id="Phobius"/>
    </source>
</evidence>
<accession>A0ABQ2I613</accession>
<feature type="transmembrane region" description="Helical" evidence="1">
    <location>
        <begin position="131"/>
        <end position="149"/>
    </location>
</feature>
<gene>
    <name evidence="2" type="ORF">GCM10009721_28300</name>
</gene>
<keyword evidence="1" id="KW-0812">Transmembrane</keyword>
<keyword evidence="1" id="KW-1133">Transmembrane helix</keyword>
<dbReference type="Proteomes" id="UP000623461">
    <property type="component" value="Unassembled WGS sequence"/>
</dbReference>
<reference evidence="3" key="1">
    <citation type="journal article" date="2019" name="Int. J. Syst. Evol. Microbiol.">
        <title>The Global Catalogue of Microorganisms (GCM) 10K type strain sequencing project: providing services to taxonomists for standard genome sequencing and annotation.</title>
        <authorList>
            <consortium name="The Broad Institute Genomics Platform"/>
            <consortium name="The Broad Institute Genome Sequencing Center for Infectious Disease"/>
            <person name="Wu L."/>
            <person name="Ma J."/>
        </authorList>
    </citation>
    <scope>NUCLEOTIDE SEQUENCE [LARGE SCALE GENOMIC DNA]</scope>
    <source>
        <strain evidence="3">JCM 1365</strain>
    </source>
</reference>
<protein>
    <submittedName>
        <fullName evidence="2">Uncharacterized protein</fullName>
    </submittedName>
</protein>
<sequence length="224" mass="24635">MTRFVKESSLTLVFFVLLLAALVGQAFTGQAFYNESATAASLPTLSIGEYVTSSQFTVDVAENWQSEYLQFLLFILLTVWLVQKGSPESKPLDSVGRESDEDQKVGAHATDASPAWAKAGGWRTRLYSRSLGVVMGAIFVLSWLAQLIAGRSAYDADQLQNLQEPLSLGEYLAAPDFWNRTFQNWQSELLAVASMVVLSIYLRERGSPESKPVGESHISTGVEN</sequence>
<keyword evidence="1" id="KW-0472">Membrane</keyword>
<dbReference type="Pfam" id="PF20554">
    <property type="entry name" value="DUF6766"/>
    <property type="match status" value="1"/>
</dbReference>
<name>A0ABQ2I613_9MICO</name>
<dbReference type="EMBL" id="BMNZ01000005">
    <property type="protein sequence ID" value="GGM99597.1"/>
    <property type="molecule type" value="Genomic_DNA"/>
</dbReference>
<organism evidence="2 3">
    <name type="scientific">Terrabacter tumescens</name>
    <dbReference type="NCBI Taxonomy" id="60443"/>
    <lineage>
        <taxon>Bacteria</taxon>
        <taxon>Bacillati</taxon>
        <taxon>Actinomycetota</taxon>
        <taxon>Actinomycetes</taxon>
        <taxon>Micrococcales</taxon>
        <taxon>Intrasporangiaceae</taxon>
        <taxon>Terrabacter</taxon>
    </lineage>
</organism>
<keyword evidence="3" id="KW-1185">Reference proteome</keyword>
<dbReference type="RefSeq" id="WP_030199381.1">
    <property type="nucleotide sequence ID" value="NZ_BMNZ01000005.1"/>
</dbReference>